<organism evidence="1 2">
    <name type="scientific">Melia azedarach</name>
    <name type="common">Chinaberry tree</name>
    <dbReference type="NCBI Taxonomy" id="155640"/>
    <lineage>
        <taxon>Eukaryota</taxon>
        <taxon>Viridiplantae</taxon>
        <taxon>Streptophyta</taxon>
        <taxon>Embryophyta</taxon>
        <taxon>Tracheophyta</taxon>
        <taxon>Spermatophyta</taxon>
        <taxon>Magnoliopsida</taxon>
        <taxon>eudicotyledons</taxon>
        <taxon>Gunneridae</taxon>
        <taxon>Pentapetalae</taxon>
        <taxon>rosids</taxon>
        <taxon>malvids</taxon>
        <taxon>Sapindales</taxon>
        <taxon>Meliaceae</taxon>
        <taxon>Melia</taxon>
    </lineage>
</organism>
<keyword evidence="2" id="KW-1185">Reference proteome</keyword>
<evidence type="ECO:0000313" key="1">
    <source>
        <dbReference type="EMBL" id="KAJ4717719.1"/>
    </source>
</evidence>
<evidence type="ECO:0000313" key="2">
    <source>
        <dbReference type="Proteomes" id="UP001164539"/>
    </source>
</evidence>
<comment type="caution">
    <text evidence="1">The sequence shown here is derived from an EMBL/GenBank/DDBJ whole genome shotgun (WGS) entry which is preliminary data.</text>
</comment>
<proteinExistence type="predicted"/>
<dbReference type="EMBL" id="CM051398">
    <property type="protein sequence ID" value="KAJ4717719.1"/>
    <property type="molecule type" value="Genomic_DNA"/>
</dbReference>
<accession>A0ACC1Y442</accession>
<name>A0ACC1Y442_MELAZ</name>
<reference evidence="1 2" key="1">
    <citation type="journal article" date="2023" name="Science">
        <title>Complex scaffold remodeling in plant triterpene biosynthesis.</title>
        <authorList>
            <person name="De La Pena R."/>
            <person name="Hodgson H."/>
            <person name="Liu J.C."/>
            <person name="Stephenson M.J."/>
            <person name="Martin A.C."/>
            <person name="Owen C."/>
            <person name="Harkess A."/>
            <person name="Leebens-Mack J."/>
            <person name="Jimenez L.E."/>
            <person name="Osbourn A."/>
            <person name="Sattely E.S."/>
        </authorList>
    </citation>
    <scope>NUCLEOTIDE SEQUENCE [LARGE SCALE GENOMIC DNA]</scope>
    <source>
        <strain evidence="2">cv. JPN11</strain>
        <tissue evidence="1">Leaf</tissue>
    </source>
</reference>
<sequence>MSDSKPSKTKSKADIELLKSDVASFASSLGLSSAAPSSGFNDSDFRKTGPIKLQKKSRKNNIQNSKNDEKNDVQRGPRNSQATNFNRSNQKSKLDKKYDKPQKHNDIEKAHFEQEPGKKIEKSSSKPMPKPPVLTLDSGGNHDKYKRMPKLPLVKAGNLGVWYIDAKELEDKVLGGEEESNNSKRVVELKDVEKKRELGERLLWQYVSDYEGSRGQTGDIKMLVATQRSGTAADKVSAFSVMVGDNPVANLRSLGALLGMVSSKVGKRHALTGFEALKELFVSSLLPDRKLKTLEQRPLNNLPETKDGYSLLLFWYYEECLKQRYERFVLAIEEASRDVLPVLKTKASKTIYALLTSKPEQEHKLLSVLVNKLGDPQNKGASNADFHLSNLLSDHPNMKAVVINEVDTFLFRPHLGMRAKYHAVNFLSQIRLSHKGDGPQVAKRLIDVYFALFKVLISEASVADKTDRNSKTKNKMVSTFSKENKLQNLSESHIELDSRILSALLTGVNRAFPYVSSDEADDIIDLQTPMLFKLVHSKNFNVGVQALMLLDKISSKNKIVSDRFYRALYSKLLLPAAMNSSKVEMFIGLLLRAMKNDVNLKRVAAFSKRLLQVALQLPPQYACGCLFLLSEVLKARPPLWNMVLQSEFVDEDLEHFEDIVEETDNEPSDASKKQENDAKLVNGTDDRKSDSDSSEDEDELPASDSEEDVEDESEELIIRDNANDLHKSGTPSHHDEHQPHASSKSFLPGGYNPRHREPSYCNADHASWWELIVLASHTHPSVSTMAGTLLSGANIVYNGNPLNDLTLTAFLDKFMEKKPKTNTWHGGSQIEPAKKLDMNHQLIGSEILSLAEVDVHPEDLVFHKFYLNKMNSTKKPKKKKKKKTAEDEAAEELFDVDGDDDDVDGGDESDNEEIDNMLDSADLSLEEDGDYDYDDLDKVVDEDDDDLVGDVSDAEMDGIPEGEDFDDTVDDDRSVDNDDVQIDIGDVDDSADDDNEFNERKRKRKSAGKSGASPFASLEDYEHLLGNDNPSEKDSARREKPKSKKKRKSSK</sequence>
<gene>
    <name evidence="1" type="ORF">OWV82_009511</name>
</gene>
<protein>
    <submittedName>
        <fullName evidence="1">CCAAT/enhancer-binding zeta</fullName>
    </submittedName>
</protein>
<dbReference type="Proteomes" id="UP001164539">
    <property type="component" value="Chromosome 5"/>
</dbReference>